<evidence type="ECO:0000313" key="4">
    <source>
        <dbReference type="Proteomes" id="UP000293162"/>
    </source>
</evidence>
<evidence type="ECO:0000313" key="3">
    <source>
        <dbReference type="EMBL" id="RYU94888.1"/>
    </source>
</evidence>
<dbReference type="OrthoDB" id="1440774at2"/>
<name>A0A4Q5LYK2_9BACT</name>
<evidence type="ECO:0000256" key="1">
    <source>
        <dbReference type="SAM" id="SignalP"/>
    </source>
</evidence>
<evidence type="ECO:0000259" key="2">
    <source>
        <dbReference type="Pfam" id="PF14371"/>
    </source>
</evidence>
<dbReference type="EMBL" id="SEWF01000020">
    <property type="protein sequence ID" value="RYU94888.1"/>
    <property type="molecule type" value="Genomic_DNA"/>
</dbReference>
<feature type="chain" id="PRO_5020682881" evidence="1">
    <location>
        <begin position="20"/>
        <end position="235"/>
    </location>
</feature>
<feature type="domain" description="DUF4412" evidence="2">
    <location>
        <begin position="43"/>
        <end position="200"/>
    </location>
</feature>
<dbReference type="Pfam" id="PF14371">
    <property type="entry name" value="DUF4412"/>
    <property type="match status" value="1"/>
</dbReference>
<accession>A0A4Q5LYK2</accession>
<dbReference type="Proteomes" id="UP000293162">
    <property type="component" value="Unassembled WGS sequence"/>
</dbReference>
<gene>
    <name evidence="3" type="ORF">EWM59_14450</name>
</gene>
<dbReference type="AlphaFoldDB" id="A0A4Q5LYK2"/>
<comment type="caution">
    <text evidence="3">The sequence shown here is derived from an EMBL/GenBank/DDBJ whole genome shotgun (WGS) entry which is preliminary data.</text>
</comment>
<reference evidence="3 4" key="1">
    <citation type="submission" date="2019-02" db="EMBL/GenBank/DDBJ databases">
        <title>Bacterial novel species Emticicia sp. 17J42-9 isolated from soil.</title>
        <authorList>
            <person name="Jung H.-Y."/>
        </authorList>
    </citation>
    <scope>NUCLEOTIDE SEQUENCE [LARGE SCALE GENOMIC DNA]</scope>
    <source>
        <strain evidence="3 4">17J42-9</strain>
    </source>
</reference>
<sequence length="235" mass="26225">MKNILLVVVLAFVSVFSHAQSADDIIKGMTSGKKVKPKPEYNFAGSLKFQVTAIQEGKASKGEQMWYFPVGKENIFGIAMNMEQGSSIRGVIDYTDKSMIMFMEDQKMVMGIPFDLDKTMNDMQNDPKTKVSTPKKTGRTKTILGYACEEWVTENIEYSSSMWMSEKLPINSASFYKIMAQQLAKSTGTPMPADMKGIPLEIQATNKKSKDKYSLVCTEVSSKPTKFSTAGYKTM</sequence>
<keyword evidence="1" id="KW-0732">Signal</keyword>
<protein>
    <submittedName>
        <fullName evidence="3">DUF4412 domain-containing protein</fullName>
    </submittedName>
</protein>
<organism evidence="3 4">
    <name type="scientific">Emticicia agri</name>
    <dbReference type="NCBI Taxonomy" id="2492393"/>
    <lineage>
        <taxon>Bacteria</taxon>
        <taxon>Pseudomonadati</taxon>
        <taxon>Bacteroidota</taxon>
        <taxon>Cytophagia</taxon>
        <taxon>Cytophagales</taxon>
        <taxon>Leadbetterellaceae</taxon>
        <taxon>Emticicia</taxon>
    </lineage>
</organism>
<dbReference type="RefSeq" id="WP_130021747.1">
    <property type="nucleotide sequence ID" value="NZ_SEWF01000020.1"/>
</dbReference>
<proteinExistence type="predicted"/>
<keyword evidence="4" id="KW-1185">Reference proteome</keyword>
<dbReference type="InterPro" id="IPR025524">
    <property type="entry name" value="DUF4412"/>
</dbReference>
<feature type="signal peptide" evidence="1">
    <location>
        <begin position="1"/>
        <end position="19"/>
    </location>
</feature>